<keyword evidence="1" id="KW-0472">Membrane</keyword>
<dbReference type="Gene3D" id="1.20.144.10">
    <property type="entry name" value="Phosphatidic acid phosphatase type 2/haloperoxidase"/>
    <property type="match status" value="1"/>
</dbReference>
<evidence type="ECO:0000256" key="1">
    <source>
        <dbReference type="SAM" id="Phobius"/>
    </source>
</evidence>
<dbReference type="InterPro" id="IPR036938">
    <property type="entry name" value="PAP2/HPO_sf"/>
</dbReference>
<dbReference type="KEGG" id="loa:LOAG_12928"/>
<accession>A0A1S0TKA4</accession>
<dbReference type="GO" id="GO:0007165">
    <property type="term" value="P:signal transduction"/>
    <property type="evidence" value="ECO:0007669"/>
    <property type="project" value="TreeGrafter"/>
</dbReference>
<dbReference type="RefSeq" id="XP_020301255.1">
    <property type="nucleotide sequence ID" value="XM_020448617.1"/>
</dbReference>
<reference evidence="2" key="1">
    <citation type="submission" date="2012-04" db="EMBL/GenBank/DDBJ databases">
        <title>The Genome Sequence of Loa loa.</title>
        <authorList>
            <consortium name="The Broad Institute Genome Sequencing Platform"/>
            <consortium name="Broad Institute Genome Sequencing Center for Infectious Disease"/>
            <person name="Nutman T.B."/>
            <person name="Fink D.L."/>
            <person name="Russ C."/>
            <person name="Young S."/>
            <person name="Zeng Q."/>
            <person name="Gargeya S."/>
            <person name="Alvarado L."/>
            <person name="Berlin A."/>
            <person name="Chapman S.B."/>
            <person name="Chen Z."/>
            <person name="Freedman E."/>
            <person name="Gellesch M."/>
            <person name="Goldberg J."/>
            <person name="Griggs A."/>
            <person name="Gujja S."/>
            <person name="Heilman E.R."/>
            <person name="Heiman D."/>
            <person name="Howarth C."/>
            <person name="Mehta T."/>
            <person name="Neiman D."/>
            <person name="Pearson M."/>
            <person name="Roberts A."/>
            <person name="Saif S."/>
            <person name="Shea T."/>
            <person name="Shenoy N."/>
            <person name="Sisk P."/>
            <person name="Stolte C."/>
            <person name="Sykes S."/>
            <person name="White J."/>
            <person name="Yandava C."/>
            <person name="Haas B."/>
            <person name="Henn M.R."/>
            <person name="Nusbaum C."/>
            <person name="Birren B."/>
        </authorList>
    </citation>
    <scope>NUCLEOTIDE SEQUENCE [LARGE SCALE GENOMIC DNA]</scope>
</reference>
<evidence type="ECO:0008006" key="3">
    <source>
        <dbReference type="Google" id="ProtNLM"/>
    </source>
</evidence>
<evidence type="ECO:0000313" key="2">
    <source>
        <dbReference type="EMBL" id="EFO15581.2"/>
    </source>
</evidence>
<dbReference type="CTD" id="9950397"/>
<dbReference type="PANTHER" id="PTHR10165">
    <property type="entry name" value="LIPID PHOSPHATE PHOSPHATASE"/>
    <property type="match status" value="1"/>
</dbReference>
<dbReference type="GO" id="GO:0006644">
    <property type="term" value="P:phospholipid metabolic process"/>
    <property type="evidence" value="ECO:0007669"/>
    <property type="project" value="InterPro"/>
</dbReference>
<dbReference type="GeneID" id="9950397"/>
<protein>
    <recommendedName>
        <fullName evidence="3">AcidPPc domain-containing protein</fullName>
    </recommendedName>
</protein>
<dbReference type="OMA" id="FINICCL"/>
<dbReference type="SUPFAM" id="SSF48317">
    <property type="entry name" value="Acid phosphatase/Vanadium-dependent haloperoxidase"/>
    <property type="match status" value="1"/>
</dbReference>
<dbReference type="PANTHER" id="PTHR10165:SF201">
    <property type="entry name" value="PHOSPHATIDIC ACID PHOSPHATASE TYPE 2_HALOPEROXIDASE DOMAIN-CONTAINING PROTEIN"/>
    <property type="match status" value="1"/>
</dbReference>
<dbReference type="OrthoDB" id="8907274at2759"/>
<proteinExistence type="predicted"/>
<gene>
    <name evidence="2" type="ORF">LOAG_12928</name>
</gene>
<dbReference type="GO" id="GO:0008195">
    <property type="term" value="F:phosphatidate phosphatase activity"/>
    <property type="evidence" value="ECO:0007669"/>
    <property type="project" value="TreeGrafter"/>
</dbReference>
<sequence>MVELRVSRITADFVVLACCAVPLLIFHKWVEPYKRGFYCDDESIRYPYRPSTVSRQMLVVIGLVIPAILIITTETFRALAWERKCRSEFQYYRCRRYAIPRLVVRLYVFFGYFLVGVIFNQLMVDIAKYTIGRHRPHFIAVCKPKRMGTQYVAVGGSNSSRTLALKRVSLKS</sequence>
<dbReference type="GO" id="GO:0046839">
    <property type="term" value="P:phospholipid dephosphorylation"/>
    <property type="evidence" value="ECO:0007669"/>
    <property type="project" value="TreeGrafter"/>
</dbReference>
<keyword evidence="1" id="KW-1133">Transmembrane helix</keyword>
<organism evidence="2">
    <name type="scientific">Loa loa</name>
    <name type="common">Eye worm</name>
    <name type="synonym">Filaria loa</name>
    <dbReference type="NCBI Taxonomy" id="7209"/>
    <lineage>
        <taxon>Eukaryota</taxon>
        <taxon>Metazoa</taxon>
        <taxon>Ecdysozoa</taxon>
        <taxon>Nematoda</taxon>
        <taxon>Chromadorea</taxon>
        <taxon>Rhabditida</taxon>
        <taxon>Spirurina</taxon>
        <taxon>Spiruromorpha</taxon>
        <taxon>Filarioidea</taxon>
        <taxon>Onchocercidae</taxon>
        <taxon>Loa</taxon>
    </lineage>
</organism>
<feature type="transmembrane region" description="Helical" evidence="1">
    <location>
        <begin position="57"/>
        <end position="81"/>
    </location>
</feature>
<keyword evidence="1" id="KW-0812">Transmembrane</keyword>
<dbReference type="InParanoid" id="A0A1S0TKA4"/>
<feature type="transmembrane region" description="Helical" evidence="1">
    <location>
        <begin position="102"/>
        <end position="123"/>
    </location>
</feature>
<dbReference type="GO" id="GO:0005886">
    <property type="term" value="C:plasma membrane"/>
    <property type="evidence" value="ECO:0007669"/>
    <property type="project" value="TreeGrafter"/>
</dbReference>
<name>A0A1S0TKA4_LOALO</name>
<dbReference type="InterPro" id="IPR043216">
    <property type="entry name" value="PAP-like"/>
</dbReference>
<dbReference type="EMBL" id="JH712301">
    <property type="protein sequence ID" value="EFO15581.2"/>
    <property type="molecule type" value="Genomic_DNA"/>
</dbReference>
<dbReference type="AlphaFoldDB" id="A0A1S0TKA4"/>
<feature type="transmembrane region" description="Helical" evidence="1">
    <location>
        <begin position="12"/>
        <end position="30"/>
    </location>
</feature>